<organism evidence="2 3">
    <name type="scientific">Halomonas korlensis</name>
    <dbReference type="NCBI Taxonomy" id="463301"/>
    <lineage>
        <taxon>Bacteria</taxon>
        <taxon>Pseudomonadati</taxon>
        <taxon>Pseudomonadota</taxon>
        <taxon>Gammaproteobacteria</taxon>
        <taxon>Oceanospirillales</taxon>
        <taxon>Halomonadaceae</taxon>
        <taxon>Halomonas</taxon>
    </lineage>
</organism>
<dbReference type="PANTHER" id="PTHR46564">
    <property type="entry name" value="TRANSPOSASE"/>
    <property type="match status" value="1"/>
</dbReference>
<dbReference type="EMBL" id="FPBP01000004">
    <property type="protein sequence ID" value="SFU56527.1"/>
    <property type="molecule type" value="Genomic_DNA"/>
</dbReference>
<evidence type="ECO:0000313" key="3">
    <source>
        <dbReference type="Proteomes" id="UP000198693"/>
    </source>
</evidence>
<dbReference type="InterPro" id="IPR038717">
    <property type="entry name" value="Tc1-like_DDE_dom"/>
</dbReference>
<protein>
    <submittedName>
        <fullName evidence="2">Transposase</fullName>
    </submittedName>
</protein>
<dbReference type="InterPro" id="IPR036397">
    <property type="entry name" value="RNaseH_sf"/>
</dbReference>
<evidence type="ECO:0000259" key="1">
    <source>
        <dbReference type="Pfam" id="PF13358"/>
    </source>
</evidence>
<dbReference type="STRING" id="463301.SAMN04487955_10413"/>
<dbReference type="Pfam" id="PF13358">
    <property type="entry name" value="DDE_3"/>
    <property type="match status" value="1"/>
</dbReference>
<sequence>MLDGPINGRAFRAWVEQALAPTLGVGDIVVMDNLSAHNVAGVREAIDARGAELRYLPPYSPDDNPIEQVFAKLKTLLRKTAAHTVDTLWLAVGCQLDRFTASECERCILHCGYGQSE</sequence>
<dbReference type="GO" id="GO:0003676">
    <property type="term" value="F:nucleic acid binding"/>
    <property type="evidence" value="ECO:0007669"/>
    <property type="project" value="InterPro"/>
</dbReference>
<dbReference type="PANTHER" id="PTHR46564:SF1">
    <property type="entry name" value="TRANSPOSASE"/>
    <property type="match status" value="1"/>
</dbReference>
<dbReference type="Gene3D" id="3.30.420.10">
    <property type="entry name" value="Ribonuclease H-like superfamily/Ribonuclease H"/>
    <property type="match status" value="1"/>
</dbReference>
<feature type="domain" description="Tc1-like transposase DDE" evidence="1">
    <location>
        <begin position="3"/>
        <end position="87"/>
    </location>
</feature>
<name>A0A1I7H739_9GAMM</name>
<proteinExistence type="predicted"/>
<gene>
    <name evidence="2" type="ORF">SAMN04487955_10413</name>
</gene>
<dbReference type="Proteomes" id="UP000198693">
    <property type="component" value="Unassembled WGS sequence"/>
</dbReference>
<keyword evidence="3" id="KW-1185">Reference proteome</keyword>
<accession>A0A1I7H739</accession>
<reference evidence="3" key="1">
    <citation type="submission" date="2016-10" db="EMBL/GenBank/DDBJ databases">
        <authorList>
            <person name="Varghese N."/>
            <person name="Submissions S."/>
        </authorList>
    </citation>
    <scope>NUCLEOTIDE SEQUENCE [LARGE SCALE GENOMIC DNA]</scope>
    <source>
        <strain evidence="3">CGMCC 1.6981</strain>
    </source>
</reference>
<dbReference type="AlphaFoldDB" id="A0A1I7H739"/>
<evidence type="ECO:0000313" key="2">
    <source>
        <dbReference type="EMBL" id="SFU56527.1"/>
    </source>
</evidence>